<dbReference type="PANTHER" id="PTHR41694:SF3">
    <property type="entry name" value="RNA-DIRECTED DNA POLYMERASE-RELATED"/>
    <property type="match status" value="1"/>
</dbReference>
<dbReference type="Proteomes" id="UP000269221">
    <property type="component" value="Unassembled WGS sequence"/>
</dbReference>
<keyword evidence="4" id="KW-0255">Endonuclease</keyword>
<dbReference type="GO" id="GO:0016787">
    <property type="term" value="F:hydrolase activity"/>
    <property type="evidence" value="ECO:0007669"/>
    <property type="project" value="UniProtKB-KW"/>
</dbReference>
<protein>
    <recommendedName>
        <fullName evidence="9">Reverse transcriptase domain-containing protein</fullName>
    </recommendedName>
</protein>
<evidence type="ECO:0008006" key="9">
    <source>
        <dbReference type="Google" id="ProtNLM"/>
    </source>
</evidence>
<dbReference type="InterPro" id="IPR021109">
    <property type="entry name" value="Peptidase_aspartic_dom_sf"/>
</dbReference>
<keyword evidence="5" id="KW-0378">Hydrolase</keyword>
<dbReference type="SUPFAM" id="SSF50630">
    <property type="entry name" value="Acid proteases"/>
    <property type="match status" value="1"/>
</dbReference>
<evidence type="ECO:0000256" key="2">
    <source>
        <dbReference type="ARBA" id="ARBA00022695"/>
    </source>
</evidence>
<dbReference type="GO" id="GO:0004519">
    <property type="term" value="F:endonuclease activity"/>
    <property type="evidence" value="ECO:0007669"/>
    <property type="project" value="UniProtKB-KW"/>
</dbReference>
<proteinExistence type="predicted"/>
<dbReference type="GO" id="GO:0035613">
    <property type="term" value="F:RNA stem-loop binding"/>
    <property type="evidence" value="ECO:0007669"/>
    <property type="project" value="TreeGrafter"/>
</dbReference>
<name>A0A3M0LCW2_HIRRU</name>
<keyword evidence="2" id="KW-0548">Nucleotidyltransferase</keyword>
<evidence type="ECO:0000256" key="5">
    <source>
        <dbReference type="ARBA" id="ARBA00022801"/>
    </source>
</evidence>
<evidence type="ECO:0000256" key="3">
    <source>
        <dbReference type="ARBA" id="ARBA00022722"/>
    </source>
</evidence>
<comment type="caution">
    <text evidence="7">The sequence shown here is derived from an EMBL/GenBank/DDBJ whole genome shotgun (WGS) entry which is preliminary data.</text>
</comment>
<keyword evidence="6" id="KW-0695">RNA-directed DNA polymerase</keyword>
<dbReference type="SUPFAM" id="SSF56672">
    <property type="entry name" value="DNA/RNA polymerases"/>
    <property type="match status" value="1"/>
</dbReference>
<dbReference type="GO" id="GO:0003964">
    <property type="term" value="F:RNA-directed DNA polymerase activity"/>
    <property type="evidence" value="ECO:0007669"/>
    <property type="project" value="UniProtKB-KW"/>
</dbReference>
<gene>
    <name evidence="7" type="ORF">DUI87_02663</name>
</gene>
<evidence type="ECO:0000313" key="8">
    <source>
        <dbReference type="Proteomes" id="UP000269221"/>
    </source>
</evidence>
<keyword evidence="1" id="KW-0808">Transferase</keyword>
<organism evidence="7 8">
    <name type="scientific">Hirundo rustica rustica</name>
    <dbReference type="NCBI Taxonomy" id="333673"/>
    <lineage>
        <taxon>Eukaryota</taxon>
        <taxon>Metazoa</taxon>
        <taxon>Chordata</taxon>
        <taxon>Craniata</taxon>
        <taxon>Vertebrata</taxon>
        <taxon>Euteleostomi</taxon>
        <taxon>Archelosauria</taxon>
        <taxon>Archosauria</taxon>
        <taxon>Dinosauria</taxon>
        <taxon>Saurischia</taxon>
        <taxon>Theropoda</taxon>
        <taxon>Coelurosauria</taxon>
        <taxon>Aves</taxon>
        <taxon>Neognathae</taxon>
        <taxon>Neoaves</taxon>
        <taxon>Telluraves</taxon>
        <taxon>Australaves</taxon>
        <taxon>Passeriformes</taxon>
        <taxon>Sylvioidea</taxon>
        <taxon>Hirundinidae</taxon>
        <taxon>Hirundo</taxon>
    </lineage>
</organism>
<dbReference type="PANTHER" id="PTHR41694">
    <property type="entry name" value="ENDOGENOUS RETROVIRUS GROUP K MEMBER POL PROTEIN"/>
    <property type="match status" value="1"/>
</dbReference>
<sequence length="182" mass="20901">MTLFGPAAAEKPTSRLQLTEGLHLKDDDWNLVSVDKSELGTWPRVKDYREPLLGRDLMAQWGVTIDIPDPPQDFWAAATEERPTHKLNWKTDAPVWVEQWPLSKQKLKALEELMEEQLAKGHIVETTSPWNSPVFVIRKPGKDKWRFLQDLRQINNVIEDMGSLQPGMPSPTMLPQIGNWLL</sequence>
<reference evidence="7 8" key="1">
    <citation type="submission" date="2018-07" db="EMBL/GenBank/DDBJ databases">
        <title>A high quality draft genome assembly of the barn swallow (H. rustica rustica).</title>
        <authorList>
            <person name="Formenti G."/>
            <person name="Chiara M."/>
            <person name="Poveda L."/>
            <person name="Francoijs K.-J."/>
            <person name="Bonisoli-Alquati A."/>
            <person name="Canova L."/>
            <person name="Gianfranceschi L."/>
            <person name="Horner D.S."/>
            <person name="Saino N."/>
        </authorList>
    </citation>
    <scope>NUCLEOTIDE SEQUENCE [LARGE SCALE GENOMIC DNA]</scope>
    <source>
        <strain evidence="7">Chelidonia</strain>
        <tissue evidence="7">Blood</tissue>
    </source>
</reference>
<dbReference type="AlphaFoldDB" id="A0A3M0LCW2"/>
<keyword evidence="3" id="KW-0540">Nuclease</keyword>
<evidence type="ECO:0000256" key="1">
    <source>
        <dbReference type="ARBA" id="ARBA00022679"/>
    </source>
</evidence>
<dbReference type="EMBL" id="QRBI01000093">
    <property type="protein sequence ID" value="RMC21794.1"/>
    <property type="molecule type" value="Genomic_DNA"/>
</dbReference>
<dbReference type="Gene3D" id="3.10.10.10">
    <property type="entry name" value="HIV Type 1 Reverse Transcriptase, subunit A, domain 1"/>
    <property type="match status" value="1"/>
</dbReference>
<accession>A0A3M0LCW2</accession>
<evidence type="ECO:0000313" key="7">
    <source>
        <dbReference type="EMBL" id="RMC21794.1"/>
    </source>
</evidence>
<keyword evidence="8" id="KW-1185">Reference proteome</keyword>
<dbReference type="InterPro" id="IPR043502">
    <property type="entry name" value="DNA/RNA_pol_sf"/>
</dbReference>
<dbReference type="OrthoDB" id="9205920at2759"/>
<evidence type="ECO:0000256" key="4">
    <source>
        <dbReference type="ARBA" id="ARBA00022759"/>
    </source>
</evidence>
<evidence type="ECO:0000256" key="6">
    <source>
        <dbReference type="ARBA" id="ARBA00022918"/>
    </source>
</evidence>